<feature type="region of interest" description="Disordered" evidence="1">
    <location>
        <begin position="1"/>
        <end position="40"/>
    </location>
</feature>
<evidence type="ECO:0000313" key="2">
    <source>
        <dbReference type="EMBL" id="KAJ7663633.1"/>
    </source>
</evidence>
<keyword evidence="3" id="KW-1185">Reference proteome</keyword>
<evidence type="ECO:0000256" key="1">
    <source>
        <dbReference type="SAM" id="MobiDB-lite"/>
    </source>
</evidence>
<gene>
    <name evidence="2" type="ORF">B0H17DRAFT_1211568</name>
</gene>
<name>A0AAD7CV16_MYCRO</name>
<proteinExistence type="predicted"/>
<organism evidence="2 3">
    <name type="scientific">Mycena rosella</name>
    <name type="common">Pink bonnet</name>
    <name type="synonym">Agaricus rosellus</name>
    <dbReference type="NCBI Taxonomy" id="1033263"/>
    <lineage>
        <taxon>Eukaryota</taxon>
        <taxon>Fungi</taxon>
        <taxon>Dikarya</taxon>
        <taxon>Basidiomycota</taxon>
        <taxon>Agaricomycotina</taxon>
        <taxon>Agaricomycetes</taxon>
        <taxon>Agaricomycetidae</taxon>
        <taxon>Agaricales</taxon>
        <taxon>Marasmiineae</taxon>
        <taxon>Mycenaceae</taxon>
        <taxon>Mycena</taxon>
    </lineage>
</organism>
<evidence type="ECO:0000313" key="3">
    <source>
        <dbReference type="Proteomes" id="UP001221757"/>
    </source>
</evidence>
<dbReference type="AlphaFoldDB" id="A0AAD7CV16"/>
<reference evidence="2" key="1">
    <citation type="submission" date="2023-03" db="EMBL/GenBank/DDBJ databases">
        <title>Massive genome expansion in bonnet fungi (Mycena s.s.) driven by repeated elements and novel gene families across ecological guilds.</title>
        <authorList>
            <consortium name="Lawrence Berkeley National Laboratory"/>
            <person name="Harder C.B."/>
            <person name="Miyauchi S."/>
            <person name="Viragh M."/>
            <person name="Kuo A."/>
            <person name="Thoen E."/>
            <person name="Andreopoulos B."/>
            <person name="Lu D."/>
            <person name="Skrede I."/>
            <person name="Drula E."/>
            <person name="Henrissat B."/>
            <person name="Morin E."/>
            <person name="Kohler A."/>
            <person name="Barry K."/>
            <person name="LaButti K."/>
            <person name="Morin E."/>
            <person name="Salamov A."/>
            <person name="Lipzen A."/>
            <person name="Mereny Z."/>
            <person name="Hegedus B."/>
            <person name="Baldrian P."/>
            <person name="Stursova M."/>
            <person name="Weitz H."/>
            <person name="Taylor A."/>
            <person name="Grigoriev I.V."/>
            <person name="Nagy L.G."/>
            <person name="Martin F."/>
            <person name="Kauserud H."/>
        </authorList>
    </citation>
    <scope>NUCLEOTIDE SEQUENCE</scope>
    <source>
        <strain evidence="2">CBHHK067</strain>
    </source>
</reference>
<dbReference type="EMBL" id="JARKIE010000230">
    <property type="protein sequence ID" value="KAJ7663633.1"/>
    <property type="molecule type" value="Genomic_DNA"/>
</dbReference>
<comment type="caution">
    <text evidence="2">The sequence shown here is derived from an EMBL/GenBank/DDBJ whole genome shotgun (WGS) entry which is preliminary data.</text>
</comment>
<accession>A0AAD7CV16</accession>
<protein>
    <submittedName>
        <fullName evidence="2">Uncharacterized protein</fullName>
    </submittedName>
</protein>
<sequence>MRIHSQRIPLRSKSQPTSLMKESRRSKRHPRGIAPHRPAVRSRYRKLERPKAGNFPADVAADATKRALVASVGSVFLDFFSRPPLISFNRTAPYFFFDIVTLYACWYISLPQNSDSTPVTPPSRDSSPPTTILACHSSPVLAEVAVTSFERAPRADRLPTLDTAHPAAPRIRGGLRYAI</sequence>
<dbReference type="Proteomes" id="UP001221757">
    <property type="component" value="Unassembled WGS sequence"/>
</dbReference>